<evidence type="ECO:0000313" key="3">
    <source>
        <dbReference type="Proteomes" id="UP000001916"/>
    </source>
</evidence>
<dbReference type="STRING" id="526227.Mesil_1769"/>
<keyword evidence="1" id="KW-0472">Membrane</keyword>
<keyword evidence="1" id="KW-1133">Transmembrane helix</keyword>
<dbReference type="Proteomes" id="UP000001916">
    <property type="component" value="Chromosome"/>
</dbReference>
<reference evidence="2 3" key="1">
    <citation type="journal article" date="2010" name="Stand. Genomic Sci.">
        <title>Complete genome sequence of Meiothermus silvanus type strain (VI-R2).</title>
        <authorList>
            <person name="Sikorski J."/>
            <person name="Tindall B.J."/>
            <person name="Lowry S."/>
            <person name="Lucas S."/>
            <person name="Nolan M."/>
            <person name="Copeland A."/>
            <person name="Glavina Del Rio T."/>
            <person name="Tice H."/>
            <person name="Cheng J.F."/>
            <person name="Han C."/>
            <person name="Pitluck S."/>
            <person name="Liolios K."/>
            <person name="Ivanova N."/>
            <person name="Mavromatis K."/>
            <person name="Mikhailova N."/>
            <person name="Pati A."/>
            <person name="Goodwin L."/>
            <person name="Chen A."/>
            <person name="Palaniappan K."/>
            <person name="Land M."/>
            <person name="Hauser L."/>
            <person name="Chang Y.J."/>
            <person name="Jeffries C.D."/>
            <person name="Rohde M."/>
            <person name="Goker M."/>
            <person name="Woyke T."/>
            <person name="Bristow J."/>
            <person name="Eisen J.A."/>
            <person name="Markowitz V."/>
            <person name="Hugenholtz P."/>
            <person name="Kyrpides N.C."/>
            <person name="Klenk H.P."/>
            <person name="Lapidus A."/>
        </authorList>
    </citation>
    <scope>NUCLEOTIDE SEQUENCE [LARGE SCALE GENOMIC DNA]</scope>
    <source>
        <strain evidence="3">ATCC 700542 / DSM 9946 / VI-R2</strain>
    </source>
</reference>
<dbReference type="AlphaFoldDB" id="D7BFU4"/>
<name>D7BFU4_ALLS1</name>
<dbReference type="HOGENOM" id="CLU_2317013_0_0_0"/>
<evidence type="ECO:0000256" key="1">
    <source>
        <dbReference type="SAM" id="Phobius"/>
    </source>
</evidence>
<accession>D7BFU4</accession>
<evidence type="ECO:0000313" key="2">
    <source>
        <dbReference type="EMBL" id="ADH63647.1"/>
    </source>
</evidence>
<organism evidence="2 3">
    <name type="scientific">Allomeiothermus silvanus (strain ATCC 700542 / DSM 9946 / NBRC 106475 / NCIMB 13440 / VI-R2)</name>
    <name type="common">Thermus silvanus</name>
    <dbReference type="NCBI Taxonomy" id="526227"/>
    <lineage>
        <taxon>Bacteria</taxon>
        <taxon>Thermotogati</taxon>
        <taxon>Deinococcota</taxon>
        <taxon>Deinococci</taxon>
        <taxon>Thermales</taxon>
        <taxon>Thermaceae</taxon>
        <taxon>Allomeiothermus</taxon>
    </lineage>
</organism>
<gene>
    <name evidence="2" type="ordered locus">Mesil_1769</name>
</gene>
<sequence length="99" mass="11371">MNPVEIKQWAELGISVLAFLSFVALVFKVGLPLVQAVEAMSGEFRLLRQALSGEQMENLVREMRSTRHSLEGMNRTMRRLEGVLERKGFTFRMEDEVMP</sequence>
<keyword evidence="1" id="KW-0812">Transmembrane</keyword>
<feature type="transmembrane region" description="Helical" evidence="1">
    <location>
        <begin position="12"/>
        <end position="31"/>
    </location>
</feature>
<keyword evidence="3" id="KW-1185">Reference proteome</keyword>
<proteinExistence type="predicted"/>
<dbReference type="KEGG" id="msv:Mesil_1769"/>
<dbReference type="EMBL" id="CP002042">
    <property type="protein sequence ID" value="ADH63647.1"/>
    <property type="molecule type" value="Genomic_DNA"/>
</dbReference>
<dbReference type="RefSeq" id="WP_013158204.1">
    <property type="nucleotide sequence ID" value="NC_014212.1"/>
</dbReference>
<protein>
    <submittedName>
        <fullName evidence="2">Uncharacterized protein</fullName>
    </submittedName>
</protein>